<dbReference type="EMBL" id="CAOQHR010000011">
    <property type="protein sequence ID" value="CAI6340702.1"/>
    <property type="molecule type" value="Genomic_DNA"/>
</dbReference>
<evidence type="ECO:0000256" key="3">
    <source>
        <dbReference type="ARBA" id="ARBA00022989"/>
    </source>
</evidence>
<comment type="caution">
    <text evidence="8">The sequence shown here is derived from an EMBL/GenBank/DDBJ whole genome shotgun (WGS) entry which is preliminary data.</text>
</comment>
<name>A0A9W4XYW7_9PLEO</name>
<keyword evidence="9" id="KW-1185">Reference proteome</keyword>
<evidence type="ECO:0000259" key="7">
    <source>
        <dbReference type="Pfam" id="PF20684"/>
    </source>
</evidence>
<feature type="transmembrane region" description="Helical" evidence="6">
    <location>
        <begin position="177"/>
        <end position="200"/>
    </location>
</feature>
<evidence type="ECO:0000256" key="4">
    <source>
        <dbReference type="ARBA" id="ARBA00023136"/>
    </source>
</evidence>
<dbReference type="GO" id="GO:0016020">
    <property type="term" value="C:membrane"/>
    <property type="evidence" value="ECO:0007669"/>
    <property type="project" value="UniProtKB-SubCell"/>
</dbReference>
<protein>
    <recommendedName>
        <fullName evidence="7">Rhodopsin domain-containing protein</fullName>
    </recommendedName>
</protein>
<sequence>MSTSDALPPDENRGPTLNIVCWLGVAISTTFALLRLYSRKYVTHTLNWSDAIIGVAVLLHITSVSLSSVAISYGTGRHLAHIPPENITPTLFYTIILQPIGITAFLLPKWSVAMLIVSLMGVEKKGAWLLWTTIIILFATNVLSFIMTFAQCNPPNVAWHPERIEEADCLPPHVTVYISYVGGSWSAFTDFILAVFPAFLLRNVQIKRSKKIKAVIIMGFGVFATIAAVIKTTQLSQAASQDFPYDMFWLVLTAFIETDFVIIAACTPMLPGLIKKWRGQTATRKSYGYSGGTIGSGGRRFMIDPDNADSVALTSMTTSHAVDNNNRAPSPML</sequence>
<comment type="subcellular location">
    <subcellularLocation>
        <location evidence="1">Membrane</location>
        <topology evidence="1">Multi-pass membrane protein</topology>
    </subcellularLocation>
</comment>
<reference evidence="8" key="1">
    <citation type="submission" date="2023-01" db="EMBL/GenBank/DDBJ databases">
        <authorList>
            <person name="Van Ghelder C."/>
            <person name="Rancurel C."/>
        </authorList>
    </citation>
    <scope>NUCLEOTIDE SEQUENCE</scope>
    <source>
        <strain evidence="8">CNCM I-4278</strain>
    </source>
</reference>
<feature type="transmembrane region" description="Helical" evidence="6">
    <location>
        <begin position="91"/>
        <end position="116"/>
    </location>
</feature>
<keyword evidence="2 6" id="KW-0812">Transmembrane</keyword>
<dbReference type="InterPro" id="IPR052337">
    <property type="entry name" value="SAT4-like"/>
</dbReference>
<accession>A0A9W4XYW7</accession>
<comment type="similarity">
    <text evidence="5">Belongs to the SAT4 family.</text>
</comment>
<dbReference type="InterPro" id="IPR049326">
    <property type="entry name" value="Rhodopsin_dom_fungi"/>
</dbReference>
<feature type="domain" description="Rhodopsin" evidence="7">
    <location>
        <begin position="34"/>
        <end position="275"/>
    </location>
</feature>
<keyword evidence="3 6" id="KW-1133">Transmembrane helix</keyword>
<feature type="transmembrane region" description="Helical" evidence="6">
    <location>
        <begin position="212"/>
        <end position="230"/>
    </location>
</feature>
<feature type="transmembrane region" description="Helical" evidence="6">
    <location>
        <begin position="16"/>
        <end position="36"/>
    </location>
</feature>
<dbReference type="OrthoDB" id="3934549at2759"/>
<dbReference type="Proteomes" id="UP001152607">
    <property type="component" value="Unassembled WGS sequence"/>
</dbReference>
<feature type="transmembrane region" description="Helical" evidence="6">
    <location>
        <begin position="128"/>
        <end position="150"/>
    </location>
</feature>
<feature type="transmembrane region" description="Helical" evidence="6">
    <location>
        <begin position="250"/>
        <end position="274"/>
    </location>
</feature>
<dbReference type="AlphaFoldDB" id="A0A9W4XYW7"/>
<evidence type="ECO:0000313" key="8">
    <source>
        <dbReference type="EMBL" id="CAI6340702.1"/>
    </source>
</evidence>
<evidence type="ECO:0000256" key="1">
    <source>
        <dbReference type="ARBA" id="ARBA00004141"/>
    </source>
</evidence>
<keyword evidence="4 6" id="KW-0472">Membrane</keyword>
<dbReference type="PANTHER" id="PTHR33048:SF155">
    <property type="entry name" value="INTEGRAL MEMBRANE PROTEIN"/>
    <property type="match status" value="1"/>
</dbReference>
<dbReference type="Pfam" id="PF20684">
    <property type="entry name" value="Fung_rhodopsin"/>
    <property type="match status" value="1"/>
</dbReference>
<proteinExistence type="inferred from homology"/>
<evidence type="ECO:0000256" key="2">
    <source>
        <dbReference type="ARBA" id="ARBA00022692"/>
    </source>
</evidence>
<dbReference type="PANTHER" id="PTHR33048">
    <property type="entry name" value="PTH11-LIKE INTEGRAL MEMBRANE PROTEIN (AFU_ORTHOLOGUE AFUA_5G11245)"/>
    <property type="match status" value="1"/>
</dbReference>
<evidence type="ECO:0000313" key="9">
    <source>
        <dbReference type="Proteomes" id="UP001152607"/>
    </source>
</evidence>
<gene>
    <name evidence="8" type="ORF">PDIGIT_LOCUS13886</name>
</gene>
<feature type="transmembrane region" description="Helical" evidence="6">
    <location>
        <begin position="48"/>
        <end position="71"/>
    </location>
</feature>
<evidence type="ECO:0000256" key="5">
    <source>
        <dbReference type="ARBA" id="ARBA00038359"/>
    </source>
</evidence>
<evidence type="ECO:0000256" key="6">
    <source>
        <dbReference type="SAM" id="Phobius"/>
    </source>
</evidence>
<organism evidence="8 9">
    <name type="scientific">Periconia digitata</name>
    <dbReference type="NCBI Taxonomy" id="1303443"/>
    <lineage>
        <taxon>Eukaryota</taxon>
        <taxon>Fungi</taxon>
        <taxon>Dikarya</taxon>
        <taxon>Ascomycota</taxon>
        <taxon>Pezizomycotina</taxon>
        <taxon>Dothideomycetes</taxon>
        <taxon>Pleosporomycetidae</taxon>
        <taxon>Pleosporales</taxon>
        <taxon>Massarineae</taxon>
        <taxon>Periconiaceae</taxon>
        <taxon>Periconia</taxon>
    </lineage>
</organism>